<protein>
    <recommendedName>
        <fullName evidence="2">PD-(D/E)XK nuclease superfamily protein</fullName>
    </recommendedName>
</protein>
<reference evidence="1" key="1">
    <citation type="journal article" date="2024" name="Syst. Appl. Microbiol.">
        <title>First single-strain enrichments of Electrothrix cable bacteria, description of E. aestuarii sp. nov. and E. rattekaaiensis sp. nov., and proposal of a cable bacteria taxonomy following the rules of the SeqCode.</title>
        <authorList>
            <person name="Plum-Jensen L.E."/>
            <person name="Schramm A."/>
            <person name="Marshall I.P.G."/>
        </authorList>
    </citation>
    <scope>NUCLEOTIDE SEQUENCE</scope>
    <source>
        <strain evidence="1">Rat1</strain>
    </source>
</reference>
<proteinExistence type="predicted"/>
<dbReference type="AlphaFoldDB" id="A0AAU8LPV2"/>
<gene>
    <name evidence="1" type="ORF">Q3M24_14495</name>
</gene>
<name>A0AAU8LPV2_9BACT</name>
<accession>A0AAU8LPV2</accession>
<reference evidence="1" key="2">
    <citation type="submission" date="2024-06" db="EMBL/GenBank/DDBJ databases">
        <authorList>
            <person name="Plum-Jensen L.E."/>
            <person name="Schramm A."/>
            <person name="Marshall I.P.G."/>
        </authorList>
    </citation>
    <scope>NUCLEOTIDE SEQUENCE</scope>
    <source>
        <strain evidence="1">Rat1</strain>
    </source>
</reference>
<dbReference type="KEGG" id="eaj:Q3M24_14495"/>
<sequence>MKSFSKWTIEEVEETFHIVQQKQYQQLEQWMTPVSAPSNAEKQQLQRLQEKLLDNVWDWNEEELKVYFIIPLLELIRFEETDCKPFLSRELTMTVEDNTVSGIVDFMVAAGRRSPKRPYFFIHEYKKEHDSSNDPLGQLMIEMVTAQHLNADNHPVYGAYVMGRYWHFVVLHEQSYAVHTGLNAADEELLHIFGVLQNSKEIIREWNLK</sequence>
<dbReference type="EMBL" id="CP159373">
    <property type="protein sequence ID" value="XCN71520.1"/>
    <property type="molecule type" value="Genomic_DNA"/>
</dbReference>
<evidence type="ECO:0008006" key="2">
    <source>
        <dbReference type="Google" id="ProtNLM"/>
    </source>
</evidence>
<organism evidence="1">
    <name type="scientific">Candidatus Electrothrix aestuarii</name>
    <dbReference type="NCBI Taxonomy" id="3062594"/>
    <lineage>
        <taxon>Bacteria</taxon>
        <taxon>Pseudomonadati</taxon>
        <taxon>Thermodesulfobacteriota</taxon>
        <taxon>Desulfobulbia</taxon>
        <taxon>Desulfobulbales</taxon>
        <taxon>Desulfobulbaceae</taxon>
        <taxon>Candidatus Electrothrix</taxon>
    </lineage>
</organism>
<evidence type="ECO:0000313" key="1">
    <source>
        <dbReference type="EMBL" id="XCN71520.1"/>
    </source>
</evidence>